<dbReference type="GO" id="GO:0005634">
    <property type="term" value="C:nucleus"/>
    <property type="evidence" value="ECO:0007669"/>
    <property type="project" value="TreeGrafter"/>
</dbReference>
<name>A0A5C3NJR2_9APHY</name>
<keyword evidence="5" id="KW-1185">Reference proteome</keyword>
<feature type="non-terminal residue" evidence="4">
    <location>
        <position position="1"/>
    </location>
</feature>
<accession>A0A5C3NJR2</accession>
<evidence type="ECO:0000313" key="4">
    <source>
        <dbReference type="EMBL" id="TFK77971.1"/>
    </source>
</evidence>
<dbReference type="GO" id="GO:0005524">
    <property type="term" value="F:ATP binding"/>
    <property type="evidence" value="ECO:0007669"/>
    <property type="project" value="InterPro"/>
</dbReference>
<dbReference type="InterPro" id="IPR013725">
    <property type="entry name" value="DNA_replication_fac_RFC1_C"/>
</dbReference>
<evidence type="ECO:0000313" key="5">
    <source>
        <dbReference type="Proteomes" id="UP000308197"/>
    </source>
</evidence>
<gene>
    <name evidence="4" type="ORF">K466DRAFT_607471</name>
</gene>
<feature type="compositionally biased region" description="Basic residues" evidence="2">
    <location>
        <begin position="107"/>
        <end position="117"/>
    </location>
</feature>
<feature type="region of interest" description="Disordered" evidence="2">
    <location>
        <begin position="65"/>
        <end position="133"/>
    </location>
</feature>
<proteinExistence type="predicted"/>
<dbReference type="GO" id="GO:0006260">
    <property type="term" value="P:DNA replication"/>
    <property type="evidence" value="ECO:0007669"/>
    <property type="project" value="UniProtKB-KW"/>
</dbReference>
<dbReference type="PANTHER" id="PTHR23389:SF6">
    <property type="entry name" value="REPLICATION FACTOR C SUBUNIT 1"/>
    <property type="match status" value="1"/>
</dbReference>
<evidence type="ECO:0000259" key="3">
    <source>
        <dbReference type="Pfam" id="PF08519"/>
    </source>
</evidence>
<reference evidence="4 5" key="1">
    <citation type="journal article" date="2019" name="Nat. Ecol. Evol.">
        <title>Megaphylogeny resolves global patterns of mushroom evolution.</title>
        <authorList>
            <person name="Varga T."/>
            <person name="Krizsan K."/>
            <person name="Foldi C."/>
            <person name="Dima B."/>
            <person name="Sanchez-Garcia M."/>
            <person name="Sanchez-Ramirez S."/>
            <person name="Szollosi G.J."/>
            <person name="Szarkandi J.G."/>
            <person name="Papp V."/>
            <person name="Albert L."/>
            <person name="Andreopoulos W."/>
            <person name="Angelini C."/>
            <person name="Antonin V."/>
            <person name="Barry K.W."/>
            <person name="Bougher N.L."/>
            <person name="Buchanan P."/>
            <person name="Buyck B."/>
            <person name="Bense V."/>
            <person name="Catcheside P."/>
            <person name="Chovatia M."/>
            <person name="Cooper J."/>
            <person name="Damon W."/>
            <person name="Desjardin D."/>
            <person name="Finy P."/>
            <person name="Geml J."/>
            <person name="Haridas S."/>
            <person name="Hughes K."/>
            <person name="Justo A."/>
            <person name="Karasinski D."/>
            <person name="Kautmanova I."/>
            <person name="Kiss B."/>
            <person name="Kocsube S."/>
            <person name="Kotiranta H."/>
            <person name="LaButti K.M."/>
            <person name="Lechner B.E."/>
            <person name="Liimatainen K."/>
            <person name="Lipzen A."/>
            <person name="Lukacs Z."/>
            <person name="Mihaltcheva S."/>
            <person name="Morgado L.N."/>
            <person name="Niskanen T."/>
            <person name="Noordeloos M.E."/>
            <person name="Ohm R.A."/>
            <person name="Ortiz-Santana B."/>
            <person name="Ovrebo C."/>
            <person name="Racz N."/>
            <person name="Riley R."/>
            <person name="Savchenko A."/>
            <person name="Shiryaev A."/>
            <person name="Soop K."/>
            <person name="Spirin V."/>
            <person name="Szebenyi C."/>
            <person name="Tomsovsky M."/>
            <person name="Tulloss R.E."/>
            <person name="Uehling J."/>
            <person name="Grigoriev I.V."/>
            <person name="Vagvolgyi C."/>
            <person name="Papp T."/>
            <person name="Martin F.M."/>
            <person name="Miettinen O."/>
            <person name="Hibbett D.S."/>
            <person name="Nagy L.G."/>
        </authorList>
    </citation>
    <scope>NUCLEOTIDE SEQUENCE [LARGE SCALE GENOMIC DNA]</scope>
    <source>
        <strain evidence="4 5">HHB13444</strain>
    </source>
</reference>
<dbReference type="GO" id="GO:0003677">
    <property type="term" value="F:DNA binding"/>
    <property type="evidence" value="ECO:0007669"/>
    <property type="project" value="TreeGrafter"/>
</dbReference>
<dbReference type="Proteomes" id="UP000308197">
    <property type="component" value="Unassembled WGS sequence"/>
</dbReference>
<dbReference type="GO" id="GO:0003689">
    <property type="term" value="F:DNA clamp loader activity"/>
    <property type="evidence" value="ECO:0007669"/>
    <property type="project" value="InterPro"/>
</dbReference>
<dbReference type="PANTHER" id="PTHR23389">
    <property type="entry name" value="CHROMOSOME TRANSMISSION FIDELITY FACTOR 18"/>
    <property type="match status" value="1"/>
</dbReference>
<dbReference type="EMBL" id="ML212940">
    <property type="protein sequence ID" value="TFK77971.1"/>
    <property type="molecule type" value="Genomic_DNA"/>
</dbReference>
<feature type="domain" description="DNA replication factor RFC1 C-terminal" evidence="3">
    <location>
        <begin position="1"/>
        <end position="46"/>
    </location>
</feature>
<feature type="compositionally biased region" description="Acidic residues" evidence="2">
    <location>
        <begin position="74"/>
        <end position="99"/>
    </location>
</feature>
<dbReference type="InParanoid" id="A0A5C3NJR2"/>
<evidence type="ECO:0000256" key="2">
    <source>
        <dbReference type="SAM" id="MobiDB-lite"/>
    </source>
</evidence>
<evidence type="ECO:0000256" key="1">
    <source>
        <dbReference type="ARBA" id="ARBA00022705"/>
    </source>
</evidence>
<keyword evidence="1" id="KW-0235">DNA replication</keyword>
<dbReference type="STRING" id="1314778.A0A5C3NJR2"/>
<dbReference type="GO" id="GO:0005663">
    <property type="term" value="C:DNA replication factor C complex"/>
    <property type="evidence" value="ECO:0007669"/>
    <property type="project" value="InterPro"/>
</dbReference>
<sequence>FMDEYFLTREDWDTIVELGVGDNNDAQVLKKISTATKTSFTKKYNSRDHPVAFHKAEALGKAPKKIAAAGPAPDLEEAFDVDEEVPDEEEKEEADDNIENDSLIKASKGKAKGKATAKGKAAPVAKGKAAKKG</sequence>
<dbReference type="Pfam" id="PF08519">
    <property type="entry name" value="RFC1"/>
    <property type="match status" value="1"/>
</dbReference>
<feature type="compositionally biased region" description="Low complexity" evidence="2">
    <location>
        <begin position="118"/>
        <end position="127"/>
    </location>
</feature>
<protein>
    <submittedName>
        <fullName evidence="4">RFC1-domain-containing protein</fullName>
    </submittedName>
</protein>
<organism evidence="4 5">
    <name type="scientific">Polyporus arcularius HHB13444</name>
    <dbReference type="NCBI Taxonomy" id="1314778"/>
    <lineage>
        <taxon>Eukaryota</taxon>
        <taxon>Fungi</taxon>
        <taxon>Dikarya</taxon>
        <taxon>Basidiomycota</taxon>
        <taxon>Agaricomycotina</taxon>
        <taxon>Agaricomycetes</taxon>
        <taxon>Polyporales</taxon>
        <taxon>Polyporaceae</taxon>
        <taxon>Polyporus</taxon>
    </lineage>
</organism>
<dbReference type="AlphaFoldDB" id="A0A5C3NJR2"/>